<evidence type="ECO:0000313" key="2">
    <source>
        <dbReference type="Proteomes" id="UP000799750"/>
    </source>
</evidence>
<reference evidence="1" key="1">
    <citation type="journal article" date="2020" name="Stud. Mycol.">
        <title>101 Dothideomycetes genomes: a test case for predicting lifestyles and emergence of pathogens.</title>
        <authorList>
            <person name="Haridas S."/>
            <person name="Albert R."/>
            <person name="Binder M."/>
            <person name="Bloem J."/>
            <person name="Labutti K."/>
            <person name="Salamov A."/>
            <person name="Andreopoulos B."/>
            <person name="Baker S."/>
            <person name="Barry K."/>
            <person name="Bills G."/>
            <person name="Bluhm B."/>
            <person name="Cannon C."/>
            <person name="Castanera R."/>
            <person name="Culley D."/>
            <person name="Daum C."/>
            <person name="Ezra D."/>
            <person name="Gonzalez J."/>
            <person name="Henrissat B."/>
            <person name="Kuo A."/>
            <person name="Liang C."/>
            <person name="Lipzen A."/>
            <person name="Lutzoni F."/>
            <person name="Magnuson J."/>
            <person name="Mondo S."/>
            <person name="Nolan M."/>
            <person name="Ohm R."/>
            <person name="Pangilinan J."/>
            <person name="Park H.-J."/>
            <person name="Ramirez L."/>
            <person name="Alfaro M."/>
            <person name="Sun H."/>
            <person name="Tritt A."/>
            <person name="Yoshinaga Y."/>
            <person name="Zwiers L.-H."/>
            <person name="Turgeon B."/>
            <person name="Goodwin S."/>
            <person name="Spatafora J."/>
            <person name="Crous P."/>
            <person name="Grigoriev I."/>
        </authorList>
    </citation>
    <scope>NUCLEOTIDE SEQUENCE</scope>
    <source>
        <strain evidence="1">CBS 269.34</strain>
    </source>
</reference>
<dbReference type="AlphaFoldDB" id="A0A6A6RCF0"/>
<dbReference type="EMBL" id="MU004181">
    <property type="protein sequence ID" value="KAF2502134.1"/>
    <property type="molecule type" value="Genomic_DNA"/>
</dbReference>
<evidence type="ECO:0000313" key="1">
    <source>
        <dbReference type="EMBL" id="KAF2502134.1"/>
    </source>
</evidence>
<organism evidence="1 2">
    <name type="scientific">Lophium mytilinum</name>
    <dbReference type="NCBI Taxonomy" id="390894"/>
    <lineage>
        <taxon>Eukaryota</taxon>
        <taxon>Fungi</taxon>
        <taxon>Dikarya</taxon>
        <taxon>Ascomycota</taxon>
        <taxon>Pezizomycotina</taxon>
        <taxon>Dothideomycetes</taxon>
        <taxon>Pleosporomycetidae</taxon>
        <taxon>Mytilinidiales</taxon>
        <taxon>Mytilinidiaceae</taxon>
        <taxon>Lophium</taxon>
    </lineage>
</organism>
<accession>A0A6A6RCF0</accession>
<sequence length="943" mass="107332">MASDEPDIVDSLMLDIGAQVRPVIPERPHATITKNKSIRHRAHTPLADLPPKSNPFRATRHYGPLLQSQLRSATTNAPPRAQKHTPKNHELVEFKGYLVPSGTDYIDGQGPLLLRFGSVSDDLLALPVDEIFQEILRQWNERVDMGDDALNKQWLCEYCGPHHLQTGGSVVDHLKQKHQDVLDRCRQDIFALKLRFDLRIQSSIFEPPLFGYCEHALMWAIDEYQSITALPSYGSFSFEEHRLADYSRGNRFSPPGFPRFVPRTELVPRVVPCCSQPNYHEIMFLEREELQSITAYEAFKDISFEELRMRDYEEGRLYGILGRPKPKDLVHTLHPITQKIEAEFDKLAIGTVPYKSRILLRHILDQVEDSMAFGSARMTNRDREPDWAGVDMYCGKPQRQTSHTSANPTNAKVRDTWFEFQMDGPLVFKAPHNSHMNASDWFLHTLLKMFEKYLVPNLSSSYTTSGPSKRIFFTDIEVIDDPPIYVWNDKQGELFRNSRGGTFWAGKIPGLTGPPTLNTPRDVFDRPVLDSRNHNVALQVTGIIVEQTDVSFGDWIGSGWMLQNQTFGIGPITAQTAAPSSSSLTRRLHFALDSSLQYRDLMKSTFSFGPCRSRLLELPKDIRLDILDYLLRPSKTESVDTSQRSVLHPAILRVCKQLHDEGSALYSQNTFAIKERTTWTNLYPKPDLYRLPQYDTFRPNIKHIEFSVTLVNYRPLRYLGADQSPLNDMWTWSTEQSPELIFAYTSRNHPPVNGAKWPFFLKRTNAGFLADDTMALVSRPEYRLAHAAYLRLDHRSLLLPPVPLGLVNLETLTLACGGLEKWMFETEFAESARASAFRTYPLAALLASIIATRPPVKKIILRNVGAAKGELEELIGYVGRGLATPCATSLWHSVSIWNCPGLLGLERGFNADMRVRWGGIGWVAWAERARSVLGEEYEWVFEA</sequence>
<name>A0A6A6RCF0_9PEZI</name>
<keyword evidence="2" id="KW-1185">Reference proteome</keyword>
<dbReference type="OrthoDB" id="2951834at2759"/>
<evidence type="ECO:0008006" key="3">
    <source>
        <dbReference type="Google" id="ProtNLM"/>
    </source>
</evidence>
<gene>
    <name evidence="1" type="ORF">BU16DRAFT_554208</name>
</gene>
<proteinExistence type="predicted"/>
<protein>
    <recommendedName>
        <fullName evidence="3">F-box domain-containing protein</fullName>
    </recommendedName>
</protein>
<dbReference type="Proteomes" id="UP000799750">
    <property type="component" value="Unassembled WGS sequence"/>
</dbReference>
<dbReference type="Gene3D" id="1.10.10.2360">
    <property type="match status" value="2"/>
</dbReference>